<sequence length="56" mass="5939">MTITSGDIVHRVDHPGTYRVLNTRGGLALIQLADSKNGTRVVPISRLAQVAAVPTT</sequence>
<proteinExistence type="predicted"/>
<evidence type="ECO:0000313" key="1">
    <source>
        <dbReference type="EMBL" id="TDP29776.1"/>
    </source>
</evidence>
<dbReference type="Proteomes" id="UP000295087">
    <property type="component" value="Unassembled WGS sequence"/>
</dbReference>
<dbReference type="EMBL" id="SNXK01000012">
    <property type="protein sequence ID" value="TDP29776.1"/>
    <property type="molecule type" value="Genomic_DNA"/>
</dbReference>
<dbReference type="AlphaFoldDB" id="A0A4R6NYC6"/>
<reference evidence="1 2" key="1">
    <citation type="submission" date="2019-03" db="EMBL/GenBank/DDBJ databases">
        <title>Genomic Encyclopedia of Type Strains, Phase IV (KMG-IV): sequencing the most valuable type-strain genomes for metagenomic binning, comparative biology and taxonomic classification.</title>
        <authorList>
            <person name="Goeker M."/>
        </authorList>
    </citation>
    <scope>NUCLEOTIDE SEQUENCE [LARGE SCALE GENOMIC DNA]</scope>
    <source>
        <strain evidence="1 2">DSM 44496</strain>
    </source>
</reference>
<accession>A0A4R6NYC6</accession>
<organism evidence="1 2">
    <name type="scientific">Nocardia ignorata</name>
    <dbReference type="NCBI Taxonomy" id="145285"/>
    <lineage>
        <taxon>Bacteria</taxon>
        <taxon>Bacillati</taxon>
        <taxon>Actinomycetota</taxon>
        <taxon>Actinomycetes</taxon>
        <taxon>Mycobacteriales</taxon>
        <taxon>Nocardiaceae</taxon>
        <taxon>Nocardia</taxon>
    </lineage>
</organism>
<gene>
    <name evidence="1" type="ORF">DFR75_11240</name>
</gene>
<comment type="caution">
    <text evidence="1">The sequence shown here is derived from an EMBL/GenBank/DDBJ whole genome shotgun (WGS) entry which is preliminary data.</text>
</comment>
<evidence type="ECO:0000313" key="2">
    <source>
        <dbReference type="Proteomes" id="UP000295087"/>
    </source>
</evidence>
<dbReference type="RefSeq" id="WP_157104685.1">
    <property type="nucleotide sequence ID" value="NZ_SNXK01000012.1"/>
</dbReference>
<keyword evidence="2" id="KW-1185">Reference proteome</keyword>
<protein>
    <submittedName>
        <fullName evidence="1">Uncharacterized protein</fullName>
    </submittedName>
</protein>
<name>A0A4R6NYC6_NOCIG</name>